<dbReference type="EMBL" id="CP150845">
    <property type="protein sequence ID" value="WYZ21871.1"/>
    <property type="molecule type" value="Genomic_DNA"/>
</dbReference>
<evidence type="ECO:0000313" key="1">
    <source>
        <dbReference type="EMBL" id="WYZ21871.1"/>
    </source>
</evidence>
<dbReference type="Proteomes" id="UP001623852">
    <property type="component" value="Chromosome"/>
</dbReference>
<keyword evidence="2" id="KW-1185">Reference proteome</keyword>
<sequence>MNHSLYNRRIFFNYIIMITFLYSCNGQTTNKDVCKTNYIIAKNKFDKSYTDKNKMLLSEALKYVQKSLDCPETRTASIELKISALSFLKEYNKAYVFIDSLEEKDFSKPYEKKMQYNYFRGLDCELKLKNKEKKKYFETAIIEIQNFINNQKSIDQEAYYNLFLVKSKILNSKQINEELNELKIKYPNEKDFFESLKESFNEETKQITVSAE</sequence>
<dbReference type="RefSeq" id="WP_406845477.1">
    <property type="nucleotide sequence ID" value="NZ_CP150845.1"/>
</dbReference>
<name>A0ABZ2UQ59_9FLAO</name>
<reference evidence="1 2" key="1">
    <citation type="submission" date="2024-03" db="EMBL/GenBank/DDBJ databases">
        <title>Flavobacterium soyae.</title>
        <authorList>
            <person name="Zheng W."/>
        </authorList>
    </citation>
    <scope>NUCLEOTIDE SEQUENCE [LARGE SCALE GENOMIC DNA]</scope>
    <source>
        <strain evidence="1 2">55</strain>
    </source>
</reference>
<proteinExistence type="predicted"/>
<gene>
    <name evidence="1" type="ORF">AABD74_10495</name>
</gene>
<organism evidence="1 2">
    <name type="scientific">Flavobacterium soyae</name>
    <dbReference type="NCBI Taxonomy" id="2903098"/>
    <lineage>
        <taxon>Bacteria</taxon>
        <taxon>Pseudomonadati</taxon>
        <taxon>Bacteroidota</taxon>
        <taxon>Flavobacteriia</taxon>
        <taxon>Flavobacteriales</taxon>
        <taxon>Flavobacteriaceae</taxon>
        <taxon>Flavobacterium</taxon>
    </lineage>
</organism>
<accession>A0ABZ2UQ59</accession>
<evidence type="ECO:0000313" key="2">
    <source>
        <dbReference type="Proteomes" id="UP001623852"/>
    </source>
</evidence>
<protein>
    <submittedName>
        <fullName evidence="1">Uncharacterized protein</fullName>
    </submittedName>
</protein>